<dbReference type="Pfam" id="PF08546">
    <property type="entry name" value="ApbA_C"/>
    <property type="match status" value="1"/>
</dbReference>
<comment type="caution">
    <text evidence="2">The sequence shown here is derived from an EMBL/GenBank/DDBJ whole genome shotgun (WGS) entry which is preliminary data.</text>
</comment>
<dbReference type="EMBL" id="PGTN01000818">
    <property type="protein sequence ID" value="PJF45723.1"/>
    <property type="molecule type" value="Genomic_DNA"/>
</dbReference>
<dbReference type="InterPro" id="IPR008927">
    <property type="entry name" value="6-PGluconate_DH-like_C_sf"/>
</dbReference>
<dbReference type="SUPFAM" id="SSF48179">
    <property type="entry name" value="6-phosphogluconate dehydrogenase C-terminal domain-like"/>
    <property type="match status" value="1"/>
</dbReference>
<gene>
    <name evidence="2" type="ORF">CUN48_17435</name>
</gene>
<name>A0A2M8Q7G7_9CHLR</name>
<sequence>GAIHVDKPRYGLGLASWRGAEAALGDVCALMGLAGFAVQRYGSAASMKWTKLLMNMMGNATCAILDEPPEVVFADNRMVDIEIAAWREALAVMAASHIAPVDLDGYPFGKLAPLIRYAPKALLRPILRKQIGRARGGKMPSLHIDLHANKGK</sequence>
<organism evidence="2 3">
    <name type="scientific">Candidatus Thermofonsia Clade 3 bacterium</name>
    <dbReference type="NCBI Taxonomy" id="2364212"/>
    <lineage>
        <taxon>Bacteria</taxon>
        <taxon>Bacillati</taxon>
        <taxon>Chloroflexota</taxon>
        <taxon>Candidatus Thermofontia</taxon>
        <taxon>Candidatus Thermofonsia Clade 3</taxon>
    </lineage>
</organism>
<feature type="non-terminal residue" evidence="2">
    <location>
        <position position="1"/>
    </location>
</feature>
<protein>
    <submittedName>
        <fullName evidence="2">2-dehydropantoate 2-reductase</fullName>
    </submittedName>
</protein>
<dbReference type="Proteomes" id="UP000230790">
    <property type="component" value="Unassembled WGS sequence"/>
</dbReference>
<feature type="domain" description="Ketopantoate reductase C-terminal" evidence="1">
    <location>
        <begin position="47"/>
        <end position="104"/>
    </location>
</feature>
<evidence type="ECO:0000313" key="3">
    <source>
        <dbReference type="Proteomes" id="UP000230790"/>
    </source>
</evidence>
<evidence type="ECO:0000313" key="2">
    <source>
        <dbReference type="EMBL" id="PJF45723.1"/>
    </source>
</evidence>
<evidence type="ECO:0000259" key="1">
    <source>
        <dbReference type="Pfam" id="PF08546"/>
    </source>
</evidence>
<accession>A0A2M8Q7G7</accession>
<feature type="non-terminal residue" evidence="2">
    <location>
        <position position="152"/>
    </location>
</feature>
<reference evidence="2 3" key="1">
    <citation type="submission" date="2017-11" db="EMBL/GenBank/DDBJ databases">
        <title>Evolution of Phototrophy in the Chloroflexi Phylum Driven by Horizontal Gene Transfer.</title>
        <authorList>
            <person name="Ward L.M."/>
            <person name="Hemp J."/>
            <person name="Shih P.M."/>
            <person name="Mcglynn S.E."/>
            <person name="Fischer W."/>
        </authorList>
    </citation>
    <scope>NUCLEOTIDE SEQUENCE [LARGE SCALE GENOMIC DNA]</scope>
    <source>
        <strain evidence="2">JP3_7</strain>
    </source>
</reference>
<proteinExistence type="predicted"/>
<dbReference type="InterPro" id="IPR013752">
    <property type="entry name" value="KPA_reductase"/>
</dbReference>
<dbReference type="InterPro" id="IPR013328">
    <property type="entry name" value="6PGD_dom2"/>
</dbReference>
<dbReference type="Gene3D" id="1.10.1040.10">
    <property type="entry name" value="N-(1-d-carboxylethyl)-l-norvaline Dehydrogenase, domain 2"/>
    <property type="match status" value="1"/>
</dbReference>
<dbReference type="AlphaFoldDB" id="A0A2M8Q7G7"/>